<dbReference type="InterPro" id="IPR040375">
    <property type="entry name" value="DGCR8"/>
</dbReference>
<dbReference type="Pfam" id="PF00035">
    <property type="entry name" value="dsrm"/>
    <property type="match status" value="1"/>
</dbReference>
<dbReference type="CDD" id="cd19867">
    <property type="entry name" value="DSRM_DGCR8_rpt1"/>
    <property type="match status" value="1"/>
</dbReference>
<dbReference type="GO" id="GO:0031053">
    <property type="term" value="P:primary miRNA processing"/>
    <property type="evidence" value="ECO:0007669"/>
    <property type="project" value="InterPro"/>
</dbReference>
<dbReference type="GO" id="GO:0020037">
    <property type="term" value="F:heme binding"/>
    <property type="evidence" value="ECO:0007669"/>
    <property type="project" value="InterPro"/>
</dbReference>
<feature type="compositionally biased region" description="Basic and acidic residues" evidence="2">
    <location>
        <begin position="249"/>
        <end position="268"/>
    </location>
</feature>
<dbReference type="EMBL" id="JTDF01007321">
    <property type="protein sequence ID" value="KAF8565094.1"/>
    <property type="molecule type" value="Genomic_DNA"/>
</dbReference>
<feature type="compositionally biased region" description="Polar residues" evidence="2">
    <location>
        <begin position="211"/>
        <end position="223"/>
    </location>
</feature>
<dbReference type="Gene3D" id="3.30.160.590">
    <property type="match status" value="1"/>
</dbReference>
<dbReference type="Gene3D" id="3.30.160.20">
    <property type="match status" value="2"/>
</dbReference>
<dbReference type="PANTHER" id="PTHR13482:SF3">
    <property type="entry name" value="MICROPROCESSOR COMPLEX SUBUNIT DGCR8"/>
    <property type="match status" value="1"/>
</dbReference>
<evidence type="ECO:0000259" key="3">
    <source>
        <dbReference type="PROSITE" id="PS50137"/>
    </source>
</evidence>
<reference evidence="4 5" key="1">
    <citation type="submission" date="2019-07" db="EMBL/GenBank/DDBJ databases">
        <title>Annotation for the trematode Paragonimus westermani.</title>
        <authorList>
            <person name="Choi Y.-J."/>
        </authorList>
    </citation>
    <scope>NUCLEOTIDE SEQUENCE [LARGE SCALE GENOMIC DNA]</scope>
    <source>
        <strain evidence="4">180907_Pwestermani</strain>
    </source>
</reference>
<keyword evidence="1" id="KW-0694">RNA-binding</keyword>
<feature type="domain" description="DRBM" evidence="3">
    <location>
        <begin position="451"/>
        <end position="518"/>
    </location>
</feature>
<feature type="compositionally biased region" description="Polar residues" evidence="2">
    <location>
        <begin position="276"/>
        <end position="287"/>
    </location>
</feature>
<dbReference type="SUPFAM" id="SSF54768">
    <property type="entry name" value="dsRNA-binding domain-like"/>
    <property type="match status" value="1"/>
</dbReference>
<dbReference type="GO" id="GO:0070877">
    <property type="term" value="C:microprocessor complex"/>
    <property type="evidence" value="ECO:0007669"/>
    <property type="project" value="InterPro"/>
</dbReference>
<dbReference type="GO" id="GO:0042802">
    <property type="term" value="F:identical protein binding"/>
    <property type="evidence" value="ECO:0007669"/>
    <property type="project" value="InterPro"/>
</dbReference>
<accession>A0A8T0DDU3</accession>
<dbReference type="Gene3D" id="2.20.70.10">
    <property type="match status" value="1"/>
</dbReference>
<name>A0A8T0DDU3_9TREM</name>
<dbReference type="PROSITE" id="PS50137">
    <property type="entry name" value="DS_RBD"/>
    <property type="match status" value="1"/>
</dbReference>
<feature type="compositionally biased region" description="Polar residues" evidence="2">
    <location>
        <begin position="191"/>
        <end position="201"/>
    </location>
</feature>
<proteinExistence type="predicted"/>
<evidence type="ECO:0000256" key="2">
    <source>
        <dbReference type="SAM" id="MobiDB-lite"/>
    </source>
</evidence>
<dbReference type="Proteomes" id="UP000699462">
    <property type="component" value="Unassembled WGS sequence"/>
</dbReference>
<keyword evidence="5" id="KW-1185">Reference proteome</keyword>
<dbReference type="OrthoDB" id="112668at2759"/>
<feature type="compositionally biased region" description="Low complexity" evidence="2">
    <location>
        <begin position="731"/>
        <end position="741"/>
    </location>
</feature>
<evidence type="ECO:0000256" key="1">
    <source>
        <dbReference type="PROSITE-ProRule" id="PRU00266"/>
    </source>
</evidence>
<feature type="compositionally biased region" description="Basic and acidic residues" evidence="2">
    <location>
        <begin position="340"/>
        <end position="349"/>
    </location>
</feature>
<feature type="compositionally biased region" description="Acidic residues" evidence="2">
    <location>
        <begin position="230"/>
        <end position="243"/>
    </location>
</feature>
<gene>
    <name evidence="4" type="ORF">P879_01279</name>
</gene>
<protein>
    <recommendedName>
        <fullName evidence="3">DRBM domain-containing protein</fullName>
    </recommendedName>
</protein>
<dbReference type="GO" id="GO:0003725">
    <property type="term" value="F:double-stranded RNA binding"/>
    <property type="evidence" value="ECO:0007669"/>
    <property type="project" value="TreeGrafter"/>
</dbReference>
<dbReference type="AlphaFoldDB" id="A0A8T0DDU3"/>
<dbReference type="PANTHER" id="PTHR13482">
    <property type="entry name" value="MICRORNA PROCESSOR COMPLEX SUBUNIT DGCR8"/>
    <property type="match status" value="1"/>
</dbReference>
<feature type="region of interest" description="Disordered" evidence="2">
    <location>
        <begin position="719"/>
        <end position="747"/>
    </location>
</feature>
<organism evidence="4 5">
    <name type="scientific">Paragonimus westermani</name>
    <dbReference type="NCBI Taxonomy" id="34504"/>
    <lineage>
        <taxon>Eukaryota</taxon>
        <taxon>Metazoa</taxon>
        <taxon>Spiralia</taxon>
        <taxon>Lophotrochozoa</taxon>
        <taxon>Platyhelminthes</taxon>
        <taxon>Trematoda</taxon>
        <taxon>Digenea</taxon>
        <taxon>Plagiorchiida</taxon>
        <taxon>Troglotremata</taxon>
        <taxon>Troglotrematidae</taxon>
        <taxon>Paragonimus</taxon>
    </lineage>
</organism>
<dbReference type="CDD" id="cd19868">
    <property type="entry name" value="DSRM_DGCR8_rpt2"/>
    <property type="match status" value="1"/>
</dbReference>
<dbReference type="FunFam" id="3.30.160.20:FF:000021">
    <property type="entry name" value="Microprocessor complex subunit DGCR8"/>
    <property type="match status" value="1"/>
</dbReference>
<evidence type="ECO:0000313" key="5">
    <source>
        <dbReference type="Proteomes" id="UP000699462"/>
    </source>
</evidence>
<dbReference type="GO" id="GO:0070878">
    <property type="term" value="F:primary miRNA binding"/>
    <property type="evidence" value="ECO:0007669"/>
    <property type="project" value="TreeGrafter"/>
</dbReference>
<feature type="region of interest" description="Disordered" evidence="2">
    <location>
        <begin position="329"/>
        <end position="349"/>
    </location>
</feature>
<comment type="caution">
    <text evidence="4">The sequence shown here is derived from an EMBL/GenBank/DDBJ whole genome shotgun (WGS) entry which is preliminary data.</text>
</comment>
<dbReference type="InterPro" id="IPR014720">
    <property type="entry name" value="dsRBD_dom"/>
</dbReference>
<sequence length="747" mass="83190">MALHIWLFTVQLKSRQLRGQLVMGASDYLENSESEQTVHLSPETNLTGVEIPSDPNQEFAKRKSSTNRAGRYIIRDLADSVDLGLLPEGWIRLRHASGLTLYFHRSTRVVTISRPYSVGSGSVRYHRIPVIAIPCLAYRKACEQDSANNTGVQEAITSSETAVDTVGEQHNQQLDSVEVCDEKAVTPSDNFSPRFTLNCSRPSDEDRNQRASEISTSFSTPSNDKFLDREEGELSSADEDDETCSVQRSSKEGYCESETPAKRSRLADVVDEPSPNARSATSTEQMVTSAPLDVSVVTVKSGSVPGKRRRRRRVPATTGLRCQAVRPIGGKADSTAGSHSLDKEKEGSKELMSVKTQVFSVKDKEMECLLTSEEIRAYCSRLFEVKVDEAPAPKNVDREAVCNEKESTESHSRVLMMPEEAKVIRYQLPPVEGDPTRRQMKEGLINMTGKSYVCILHEYCQNVLRRPPTYQTVVLENDRNPYQLTVVIDGKPYAAGVGQSKKHARLEAARNALSRLIPDFDKIVGSDNHATGPPVASERDIQLFDDILVTDPRLYEMSVRMAFPTPYNLLVECLNRSCIPETELKSNMTSHGRSKHFFSLQLREHTVKVPCKNKREGRHLAAQHLLSRLHPEITVWAGLLRVYGPGSKPDKRGELETIQDAQNQEKSTVKTSLIRLLKCKMRELAAQWEKGGGELHPKGKFFVSPDNLPVVTFHPDSKTDLYNSIPAPHTSSKSSDCASSSPHIASD</sequence>
<feature type="region of interest" description="Disordered" evidence="2">
    <location>
        <begin position="191"/>
        <end position="287"/>
    </location>
</feature>
<evidence type="ECO:0000313" key="4">
    <source>
        <dbReference type="EMBL" id="KAF8565094.1"/>
    </source>
</evidence>
<dbReference type="SMART" id="SM00358">
    <property type="entry name" value="DSRM"/>
    <property type="match status" value="1"/>
</dbReference>